<evidence type="ECO:0000313" key="2">
    <source>
        <dbReference type="EMBL" id="SFU77078.1"/>
    </source>
</evidence>
<keyword evidence="1" id="KW-1133">Transmembrane helix</keyword>
<feature type="transmembrane region" description="Helical" evidence="1">
    <location>
        <begin position="18"/>
        <end position="39"/>
    </location>
</feature>
<keyword evidence="3" id="KW-1185">Reference proteome</keyword>
<keyword evidence="1" id="KW-0812">Transmembrane</keyword>
<accession>A0A1I7IW01</accession>
<evidence type="ECO:0000313" key="3">
    <source>
        <dbReference type="Proteomes" id="UP000199138"/>
    </source>
</evidence>
<organism evidence="2 3">
    <name type="scientific">Pustulibacterium marinum</name>
    <dbReference type="NCBI Taxonomy" id="1224947"/>
    <lineage>
        <taxon>Bacteria</taxon>
        <taxon>Pseudomonadati</taxon>
        <taxon>Bacteroidota</taxon>
        <taxon>Flavobacteriia</taxon>
        <taxon>Flavobacteriales</taxon>
        <taxon>Flavobacteriaceae</taxon>
        <taxon>Pustulibacterium</taxon>
    </lineage>
</organism>
<reference evidence="2 3" key="1">
    <citation type="submission" date="2016-10" db="EMBL/GenBank/DDBJ databases">
        <authorList>
            <person name="de Groot N.N."/>
        </authorList>
    </citation>
    <scope>NUCLEOTIDE SEQUENCE [LARGE SCALE GENOMIC DNA]</scope>
    <source>
        <strain evidence="2 3">CGMCC 1.12333</strain>
    </source>
</reference>
<dbReference type="RefSeq" id="WP_093026554.1">
    <property type="nucleotide sequence ID" value="NZ_FPBK01000023.1"/>
</dbReference>
<keyword evidence="1" id="KW-0472">Membrane</keyword>
<dbReference type="AlphaFoldDB" id="A0A1I7IW01"/>
<sequence length="107" mass="11809">MTATSVKDNTVTLSLNKVLGTIAVTALVGFGGFVIDGVISNSQQKVINEKMTETLNKLNTTIARIEPIVTKLESQATQVKENKNRSEQNSYELIMLRNEVENLKNLN</sequence>
<proteinExistence type="predicted"/>
<gene>
    <name evidence="2" type="ORF">SAMN05216480_12313</name>
</gene>
<name>A0A1I7IW01_9FLAO</name>
<dbReference type="STRING" id="1224947.SAMN05216480_12313"/>
<protein>
    <submittedName>
        <fullName evidence="2">Uncharacterized protein</fullName>
    </submittedName>
</protein>
<dbReference type="EMBL" id="FPBK01000023">
    <property type="protein sequence ID" value="SFU77078.1"/>
    <property type="molecule type" value="Genomic_DNA"/>
</dbReference>
<evidence type="ECO:0000256" key="1">
    <source>
        <dbReference type="SAM" id="Phobius"/>
    </source>
</evidence>
<dbReference type="Proteomes" id="UP000199138">
    <property type="component" value="Unassembled WGS sequence"/>
</dbReference>